<dbReference type="AlphaFoldDB" id="A0A9D4RHV6"/>
<evidence type="ECO:0000313" key="1">
    <source>
        <dbReference type="EMBL" id="KAH3869176.1"/>
    </source>
</evidence>
<gene>
    <name evidence="1" type="ORF">DPMN_032337</name>
</gene>
<keyword evidence="2" id="KW-1185">Reference proteome</keyword>
<protein>
    <submittedName>
        <fullName evidence="1">Uncharacterized protein</fullName>
    </submittedName>
</protein>
<organism evidence="1 2">
    <name type="scientific">Dreissena polymorpha</name>
    <name type="common">Zebra mussel</name>
    <name type="synonym">Mytilus polymorpha</name>
    <dbReference type="NCBI Taxonomy" id="45954"/>
    <lineage>
        <taxon>Eukaryota</taxon>
        <taxon>Metazoa</taxon>
        <taxon>Spiralia</taxon>
        <taxon>Lophotrochozoa</taxon>
        <taxon>Mollusca</taxon>
        <taxon>Bivalvia</taxon>
        <taxon>Autobranchia</taxon>
        <taxon>Heteroconchia</taxon>
        <taxon>Euheterodonta</taxon>
        <taxon>Imparidentia</taxon>
        <taxon>Neoheterodontei</taxon>
        <taxon>Myida</taxon>
        <taxon>Dreissenoidea</taxon>
        <taxon>Dreissenidae</taxon>
        <taxon>Dreissena</taxon>
    </lineage>
</organism>
<dbReference type="Proteomes" id="UP000828390">
    <property type="component" value="Unassembled WGS sequence"/>
</dbReference>
<sequence length="55" mass="6154">MVPDTLVDMARPYGRHGSRPPGIYFVPDPLVDMARPPGRHGLPDPLVDMVYPTPW</sequence>
<reference evidence="1" key="1">
    <citation type="journal article" date="2019" name="bioRxiv">
        <title>The Genome of the Zebra Mussel, Dreissena polymorpha: A Resource for Invasive Species Research.</title>
        <authorList>
            <person name="McCartney M.A."/>
            <person name="Auch B."/>
            <person name="Kono T."/>
            <person name="Mallez S."/>
            <person name="Zhang Y."/>
            <person name="Obille A."/>
            <person name="Becker A."/>
            <person name="Abrahante J.E."/>
            <person name="Garbe J."/>
            <person name="Badalamenti J.P."/>
            <person name="Herman A."/>
            <person name="Mangelson H."/>
            <person name="Liachko I."/>
            <person name="Sullivan S."/>
            <person name="Sone E.D."/>
            <person name="Koren S."/>
            <person name="Silverstein K.A.T."/>
            <person name="Beckman K.B."/>
            <person name="Gohl D.M."/>
        </authorList>
    </citation>
    <scope>NUCLEOTIDE SEQUENCE</scope>
    <source>
        <strain evidence="1">Duluth1</strain>
        <tissue evidence="1">Whole animal</tissue>
    </source>
</reference>
<proteinExistence type="predicted"/>
<dbReference type="EMBL" id="JAIWYP010000002">
    <property type="protein sequence ID" value="KAH3869176.1"/>
    <property type="molecule type" value="Genomic_DNA"/>
</dbReference>
<reference evidence="1" key="2">
    <citation type="submission" date="2020-11" db="EMBL/GenBank/DDBJ databases">
        <authorList>
            <person name="McCartney M.A."/>
            <person name="Auch B."/>
            <person name="Kono T."/>
            <person name="Mallez S."/>
            <person name="Becker A."/>
            <person name="Gohl D.M."/>
            <person name="Silverstein K.A.T."/>
            <person name="Koren S."/>
            <person name="Bechman K.B."/>
            <person name="Herman A."/>
            <person name="Abrahante J.E."/>
            <person name="Garbe J."/>
        </authorList>
    </citation>
    <scope>NUCLEOTIDE SEQUENCE</scope>
    <source>
        <strain evidence="1">Duluth1</strain>
        <tissue evidence="1">Whole animal</tissue>
    </source>
</reference>
<comment type="caution">
    <text evidence="1">The sequence shown here is derived from an EMBL/GenBank/DDBJ whole genome shotgun (WGS) entry which is preliminary data.</text>
</comment>
<name>A0A9D4RHV6_DREPO</name>
<accession>A0A9D4RHV6</accession>
<evidence type="ECO:0000313" key="2">
    <source>
        <dbReference type="Proteomes" id="UP000828390"/>
    </source>
</evidence>